<dbReference type="InterPro" id="IPR002347">
    <property type="entry name" value="SDR_fam"/>
</dbReference>
<reference evidence="4 5" key="1">
    <citation type="submission" date="2022-06" db="EMBL/GenBank/DDBJ databases">
        <title>Genomic Encyclopedia of Archaeal and Bacterial Type Strains, Phase II (KMG-II): from individual species to whole genera.</title>
        <authorList>
            <person name="Goeker M."/>
        </authorList>
    </citation>
    <scope>NUCLEOTIDE SEQUENCE [LARGE SCALE GENOMIC DNA]</scope>
    <source>
        <strain evidence="4 5">DSM 40477</strain>
    </source>
</reference>
<evidence type="ECO:0000256" key="1">
    <source>
        <dbReference type="ARBA" id="ARBA00006484"/>
    </source>
</evidence>
<evidence type="ECO:0000313" key="5">
    <source>
        <dbReference type="Proteomes" id="UP001205311"/>
    </source>
</evidence>
<protein>
    <submittedName>
        <fullName evidence="4">NAD(P)-dependent dehydrogenase, short-chain alcohol dehydrogenase family</fullName>
    </submittedName>
</protein>
<proteinExistence type="inferred from homology"/>
<accession>A0ABT1HWA7</accession>
<dbReference type="Gene3D" id="3.40.50.720">
    <property type="entry name" value="NAD(P)-binding Rossmann-like Domain"/>
    <property type="match status" value="1"/>
</dbReference>
<dbReference type="CDD" id="cd05233">
    <property type="entry name" value="SDR_c"/>
    <property type="match status" value="1"/>
</dbReference>
<dbReference type="Pfam" id="PF13561">
    <property type="entry name" value="adh_short_C2"/>
    <property type="match status" value="1"/>
</dbReference>
<dbReference type="RefSeq" id="WP_253670679.1">
    <property type="nucleotide sequence ID" value="NZ_JAMTCP010000020.1"/>
</dbReference>
<keyword evidence="2" id="KW-0560">Oxidoreductase</keyword>
<dbReference type="SUPFAM" id="SSF51735">
    <property type="entry name" value="NAD(P)-binding Rossmann-fold domains"/>
    <property type="match status" value="1"/>
</dbReference>
<feature type="region of interest" description="Disordered" evidence="3">
    <location>
        <begin position="251"/>
        <end position="283"/>
    </location>
</feature>
<dbReference type="Proteomes" id="UP001205311">
    <property type="component" value="Unassembled WGS sequence"/>
</dbReference>
<dbReference type="PRINTS" id="PR00081">
    <property type="entry name" value="GDHRDH"/>
</dbReference>
<dbReference type="PANTHER" id="PTHR42760">
    <property type="entry name" value="SHORT-CHAIN DEHYDROGENASES/REDUCTASES FAMILY MEMBER"/>
    <property type="match status" value="1"/>
</dbReference>
<comment type="caution">
    <text evidence="4">The sequence shown here is derived from an EMBL/GenBank/DDBJ whole genome shotgun (WGS) entry which is preliminary data.</text>
</comment>
<sequence length="283" mass="30252">MLSHEGKKAVITGGTGTIGLAMAELLLARGADVILTGRDEGRMRDARTRLGSPAAHVVRFDATSMDDIDTLGALVQRVFGQLDAVFVNHGVFEPEQLLERVTEASYDRHFAINTKGAYFTVRRLAPLVRDGGAIILMTAAHDLGYPGTSVYSGSKEALRGFAKVFAAEFLPRRIRVNCVAPGYVESTTANPDLPEEYRAEFERRGAETTPLGRAGTAEEVAAAALFLAFDATFTTGAELLVDGGISRCALDAPTPRSGPKGEGRAECPPGREPFSRDGPARRT</sequence>
<organism evidence="4 5">
    <name type="scientific">Streptoalloteichus tenebrarius (strain ATCC 17920 / DSM 40477 / JCM 4838 / CBS 697.72 / NBRC 16177 / NCIMB 11028 / NRRL B-12390 / A12253. 1 / ISP 5477)</name>
    <name type="common">Streptomyces tenebrarius</name>
    <dbReference type="NCBI Taxonomy" id="1933"/>
    <lineage>
        <taxon>Bacteria</taxon>
        <taxon>Bacillati</taxon>
        <taxon>Actinomycetota</taxon>
        <taxon>Actinomycetes</taxon>
        <taxon>Pseudonocardiales</taxon>
        <taxon>Pseudonocardiaceae</taxon>
        <taxon>Streptoalloteichus</taxon>
    </lineage>
</organism>
<dbReference type="InterPro" id="IPR036291">
    <property type="entry name" value="NAD(P)-bd_dom_sf"/>
</dbReference>
<name>A0ABT1HWA7_STRSD</name>
<feature type="compositionally biased region" description="Basic and acidic residues" evidence="3">
    <location>
        <begin position="273"/>
        <end position="283"/>
    </location>
</feature>
<keyword evidence="5" id="KW-1185">Reference proteome</keyword>
<comment type="similarity">
    <text evidence="1">Belongs to the short-chain dehydrogenases/reductases (SDR) family.</text>
</comment>
<evidence type="ECO:0000256" key="3">
    <source>
        <dbReference type="SAM" id="MobiDB-lite"/>
    </source>
</evidence>
<evidence type="ECO:0000313" key="4">
    <source>
        <dbReference type="EMBL" id="MCP2259794.1"/>
    </source>
</evidence>
<gene>
    <name evidence="4" type="ORF">LX15_003503</name>
</gene>
<dbReference type="EMBL" id="JAMTCP010000020">
    <property type="protein sequence ID" value="MCP2259794.1"/>
    <property type="molecule type" value="Genomic_DNA"/>
</dbReference>
<dbReference type="PANTHER" id="PTHR42760:SF115">
    <property type="entry name" value="3-OXOACYL-[ACYL-CARRIER-PROTEIN] REDUCTASE FABG"/>
    <property type="match status" value="1"/>
</dbReference>
<evidence type="ECO:0000256" key="2">
    <source>
        <dbReference type="ARBA" id="ARBA00023002"/>
    </source>
</evidence>